<comment type="caution">
    <text evidence="2">The sequence shown here is derived from an EMBL/GenBank/DDBJ whole genome shotgun (WGS) entry which is preliminary data.</text>
</comment>
<keyword evidence="1" id="KW-1133">Transmembrane helix</keyword>
<keyword evidence="3" id="KW-1185">Reference proteome</keyword>
<feature type="transmembrane region" description="Helical" evidence="1">
    <location>
        <begin position="6"/>
        <end position="30"/>
    </location>
</feature>
<name>A0ABW2X2S9_9ACTN</name>
<keyword evidence="1" id="KW-0812">Transmembrane</keyword>
<dbReference type="Proteomes" id="UP001596915">
    <property type="component" value="Unassembled WGS sequence"/>
</dbReference>
<protein>
    <submittedName>
        <fullName evidence="2">Uncharacterized protein</fullName>
    </submittedName>
</protein>
<evidence type="ECO:0000313" key="2">
    <source>
        <dbReference type="EMBL" id="MFD0627873.1"/>
    </source>
</evidence>
<accession>A0ABW2X2S9</accession>
<keyword evidence="1" id="KW-0472">Membrane</keyword>
<sequence>MTVAVVLLSITVILLVALLSAVGAGMLARIDGATWPTACTRAAGAFAAVLALAAAVTAALSPFFT</sequence>
<feature type="transmembrane region" description="Helical" evidence="1">
    <location>
        <begin position="42"/>
        <end position="64"/>
    </location>
</feature>
<evidence type="ECO:0000256" key="1">
    <source>
        <dbReference type="SAM" id="Phobius"/>
    </source>
</evidence>
<evidence type="ECO:0000313" key="3">
    <source>
        <dbReference type="Proteomes" id="UP001596915"/>
    </source>
</evidence>
<proteinExistence type="predicted"/>
<gene>
    <name evidence="2" type="ORF">ACFQ2K_39780</name>
</gene>
<reference evidence="3" key="1">
    <citation type="journal article" date="2019" name="Int. J. Syst. Evol. Microbiol.">
        <title>The Global Catalogue of Microorganisms (GCM) 10K type strain sequencing project: providing services to taxonomists for standard genome sequencing and annotation.</title>
        <authorList>
            <consortium name="The Broad Institute Genomics Platform"/>
            <consortium name="The Broad Institute Genome Sequencing Center for Infectious Disease"/>
            <person name="Wu L."/>
            <person name="Ma J."/>
        </authorList>
    </citation>
    <scope>NUCLEOTIDE SEQUENCE [LARGE SCALE GENOMIC DNA]</scope>
    <source>
        <strain evidence="3">JCM 12607</strain>
    </source>
</reference>
<dbReference type="EMBL" id="JBHTGL010000008">
    <property type="protein sequence ID" value="MFD0627873.1"/>
    <property type="molecule type" value="Genomic_DNA"/>
</dbReference>
<organism evidence="2 3">
    <name type="scientific">Streptomyces sanglieri</name>
    <dbReference type="NCBI Taxonomy" id="193460"/>
    <lineage>
        <taxon>Bacteria</taxon>
        <taxon>Bacillati</taxon>
        <taxon>Actinomycetota</taxon>
        <taxon>Actinomycetes</taxon>
        <taxon>Kitasatosporales</taxon>
        <taxon>Streptomycetaceae</taxon>
        <taxon>Streptomyces</taxon>
    </lineage>
</organism>